<dbReference type="GO" id="GO:0008331">
    <property type="term" value="F:high voltage-gated calcium channel activity"/>
    <property type="evidence" value="ECO:0007669"/>
    <property type="project" value="TreeGrafter"/>
</dbReference>
<dbReference type="Gene3D" id="1.10.287.70">
    <property type="match status" value="2"/>
</dbReference>
<evidence type="ECO:0000313" key="17">
    <source>
        <dbReference type="EMBL" id="OLQ02091.1"/>
    </source>
</evidence>
<keyword evidence="2" id="KW-0813">Transport</keyword>
<evidence type="ECO:0000256" key="12">
    <source>
        <dbReference type="ARBA" id="ARBA00023180"/>
    </source>
</evidence>
<feature type="transmembrane region" description="Helical" evidence="15">
    <location>
        <begin position="1567"/>
        <end position="1590"/>
    </location>
</feature>
<dbReference type="InterPro" id="IPR002048">
    <property type="entry name" value="EF_hand_dom"/>
</dbReference>
<evidence type="ECO:0000256" key="6">
    <source>
        <dbReference type="ARBA" id="ARBA00022692"/>
    </source>
</evidence>
<dbReference type="InterPro" id="IPR027359">
    <property type="entry name" value="Volt_channel_dom_sf"/>
</dbReference>
<keyword evidence="9 15" id="KW-1133">Transmembrane helix</keyword>
<dbReference type="GO" id="GO:0005509">
    <property type="term" value="F:calcium ion binding"/>
    <property type="evidence" value="ECO:0007669"/>
    <property type="project" value="InterPro"/>
</dbReference>
<keyword evidence="12" id="KW-0325">Glycoprotein</keyword>
<evidence type="ECO:0000256" key="7">
    <source>
        <dbReference type="ARBA" id="ARBA00022837"/>
    </source>
</evidence>
<gene>
    <name evidence="17" type="primary">NaCP60E</name>
    <name evidence="17" type="ORF">AK812_SmicGene15122</name>
</gene>
<feature type="transmembrane region" description="Helical" evidence="15">
    <location>
        <begin position="990"/>
        <end position="1013"/>
    </location>
</feature>
<dbReference type="Pfam" id="PF13202">
    <property type="entry name" value="EF-hand_5"/>
    <property type="match status" value="2"/>
</dbReference>
<dbReference type="SUPFAM" id="SSF47473">
    <property type="entry name" value="EF-hand"/>
    <property type="match status" value="1"/>
</dbReference>
<feature type="transmembrane region" description="Helical" evidence="15">
    <location>
        <begin position="1610"/>
        <end position="1634"/>
    </location>
</feature>
<evidence type="ECO:0000313" key="18">
    <source>
        <dbReference type="Proteomes" id="UP000186817"/>
    </source>
</evidence>
<feature type="domain" description="EF-hand" evidence="16">
    <location>
        <begin position="1112"/>
        <end position="1147"/>
    </location>
</feature>
<keyword evidence="6 15" id="KW-0812">Transmembrane</keyword>
<feature type="transmembrane region" description="Helical" evidence="15">
    <location>
        <begin position="1502"/>
        <end position="1521"/>
    </location>
</feature>
<comment type="subcellular location">
    <subcellularLocation>
        <location evidence="1">Membrane</location>
        <topology evidence="1">Multi-pass membrane protein</topology>
    </subcellularLocation>
</comment>
<dbReference type="PROSITE" id="PS50222">
    <property type="entry name" value="EF_HAND_2"/>
    <property type="match status" value="3"/>
</dbReference>
<feature type="transmembrane region" description="Helical" evidence="15">
    <location>
        <begin position="1646"/>
        <end position="1672"/>
    </location>
</feature>
<feature type="transmembrane region" description="Helical" evidence="15">
    <location>
        <begin position="1025"/>
        <end position="1047"/>
    </location>
</feature>
<keyword evidence="18" id="KW-1185">Reference proteome</keyword>
<evidence type="ECO:0000256" key="10">
    <source>
        <dbReference type="ARBA" id="ARBA00023065"/>
    </source>
</evidence>
<evidence type="ECO:0000256" key="14">
    <source>
        <dbReference type="SAM" id="MobiDB-lite"/>
    </source>
</evidence>
<evidence type="ECO:0000256" key="8">
    <source>
        <dbReference type="ARBA" id="ARBA00022882"/>
    </source>
</evidence>
<dbReference type="EMBL" id="LSRX01000273">
    <property type="protein sequence ID" value="OLQ02091.1"/>
    <property type="molecule type" value="Genomic_DNA"/>
</dbReference>
<dbReference type="SUPFAM" id="SSF81324">
    <property type="entry name" value="Voltage-gated potassium channels"/>
    <property type="match status" value="2"/>
</dbReference>
<evidence type="ECO:0000256" key="11">
    <source>
        <dbReference type="ARBA" id="ARBA00023136"/>
    </source>
</evidence>
<keyword evidence="10" id="KW-0406">Ion transport</keyword>
<keyword evidence="4" id="KW-0109">Calcium transport</keyword>
<feature type="region of interest" description="Disordered" evidence="14">
    <location>
        <begin position="1"/>
        <end position="25"/>
    </location>
</feature>
<feature type="transmembrane region" description="Helical" evidence="15">
    <location>
        <begin position="947"/>
        <end position="970"/>
    </location>
</feature>
<keyword evidence="7" id="KW-0106">Calcium</keyword>
<evidence type="ECO:0000256" key="15">
    <source>
        <dbReference type="SAM" id="Phobius"/>
    </source>
</evidence>
<evidence type="ECO:0000256" key="4">
    <source>
        <dbReference type="ARBA" id="ARBA00022568"/>
    </source>
</evidence>
<dbReference type="PANTHER" id="PTHR45628:SF7">
    <property type="entry name" value="VOLTAGE-DEPENDENT CALCIUM CHANNEL TYPE A SUBUNIT ALPHA-1"/>
    <property type="match status" value="1"/>
</dbReference>
<feature type="transmembrane region" description="Helical" evidence="15">
    <location>
        <begin position="1468"/>
        <end position="1490"/>
    </location>
</feature>
<dbReference type="SMART" id="SM00054">
    <property type="entry name" value="EFh"/>
    <property type="match status" value="3"/>
</dbReference>
<feature type="transmembrane region" description="Helical" evidence="15">
    <location>
        <begin position="882"/>
        <end position="902"/>
    </location>
</feature>
<dbReference type="Pfam" id="PF00520">
    <property type="entry name" value="Ion_trans"/>
    <property type="match status" value="2"/>
</dbReference>
<dbReference type="Proteomes" id="UP000186817">
    <property type="component" value="Unassembled WGS sequence"/>
</dbReference>
<dbReference type="GO" id="GO:0098703">
    <property type="term" value="P:calcium ion import across plasma membrane"/>
    <property type="evidence" value="ECO:0007669"/>
    <property type="project" value="TreeGrafter"/>
</dbReference>
<evidence type="ECO:0000256" key="1">
    <source>
        <dbReference type="ARBA" id="ARBA00004141"/>
    </source>
</evidence>
<dbReference type="CDD" id="cd00051">
    <property type="entry name" value="EFh"/>
    <property type="match status" value="1"/>
</dbReference>
<reference evidence="17 18" key="1">
    <citation type="submission" date="2016-02" db="EMBL/GenBank/DDBJ databases">
        <title>Genome analysis of coral dinoflagellate symbionts highlights evolutionary adaptations to a symbiotic lifestyle.</title>
        <authorList>
            <person name="Aranda M."/>
            <person name="Li Y."/>
            <person name="Liew Y.J."/>
            <person name="Baumgarten S."/>
            <person name="Simakov O."/>
            <person name="Wilson M."/>
            <person name="Piel J."/>
            <person name="Ashoor H."/>
            <person name="Bougouffa S."/>
            <person name="Bajic V.B."/>
            <person name="Ryu T."/>
            <person name="Ravasi T."/>
            <person name="Bayer T."/>
            <person name="Micklem G."/>
            <person name="Kim H."/>
            <person name="Bhak J."/>
            <person name="Lajeunesse T.C."/>
            <person name="Voolstra C.R."/>
        </authorList>
    </citation>
    <scope>NUCLEOTIDE SEQUENCE [LARGE SCALE GENOMIC DNA]</scope>
    <source>
        <strain evidence="17 18">CCMP2467</strain>
    </source>
</reference>
<feature type="domain" description="EF-hand" evidence="16">
    <location>
        <begin position="1691"/>
        <end position="1726"/>
    </location>
</feature>
<feature type="transmembrane region" description="Helical" evidence="15">
    <location>
        <begin position="848"/>
        <end position="870"/>
    </location>
</feature>
<dbReference type="OrthoDB" id="191686at2759"/>
<feature type="domain" description="EF-hand" evidence="16">
    <location>
        <begin position="1071"/>
        <end position="1106"/>
    </location>
</feature>
<protein>
    <submittedName>
        <fullName evidence="17">Sodium channel protein 60E</fullName>
    </submittedName>
</protein>
<dbReference type="InterPro" id="IPR018247">
    <property type="entry name" value="EF_Hand_1_Ca_BS"/>
</dbReference>
<proteinExistence type="predicted"/>
<dbReference type="Gene3D" id="1.10.238.10">
    <property type="entry name" value="EF-hand"/>
    <property type="match status" value="1"/>
</dbReference>
<dbReference type="PANTHER" id="PTHR45628">
    <property type="entry name" value="VOLTAGE-DEPENDENT CALCIUM CHANNEL TYPE A SUBUNIT ALPHA-1"/>
    <property type="match status" value="1"/>
</dbReference>
<keyword evidence="11 15" id="KW-0472">Membrane</keyword>
<sequence>MPIPSGGQHRRPTLPRISEDEPGPNRAWTHWQQSLRELHQQQIMCLESFETLLRSAETFGPSEGAANGAMEHNMSPGEVVCSAAATNRLDAFIVWRLNALRTYVKHRLFAELCFADASSVPVADGLKALTEAGNCICMGLWKVFPALTDEILQYSQKDCGENWDAKRLRSRSCKTTLEALKIQTVPTLGLKVESGGKYLLHFENDRRPHCVSCVVHNVDEVTIADKGREVRITLQELMRFAEDAIDAPSLVTFRLFQRDDNHKVRGEEATDAHAGLLDLRAGAADDDWMAGLTQETACSPQDQLSEDECGDTEVHDDDVVIRVADTLLDLLEEEVRESLANSKCKRCPMCPFRSFQKASRVRSHILTYHTRDRQFDCSGTKQLKVVSAIFDNDQLRGTPGKNYLQRSAGIMSASIGTAPTKGNDLDRWVRLVLTGNGPLYRSVEDIGCDMQARARIVATLLANGSELVSLLPTHPAYWWPLVEDVFTCPPVQKMQQSMLAFFCNSREFEYISLDATCCMAVMGQQSYRCNAAKRNEAPFGDATALRRVLTARGRTSAVLAMEAVPNERAEEVAKALANSLPAKGLHQVQCLASDSASLKLYSEMRRIMPNLQCLYAMWRTKTPGVLFLRKLLHKFLVIDDGVRADAFVVFFMGMKTGGYEQKSNWFQAEGRSDLVLLPSGTSSNEADQQTDYRLQRVKGMVEILTRSLPEPVAIMEPDNRKCIKDDPPFWNRPRKQISGSSSNAEQRFVPSEHRPSIMSQAGYSSLDMKGSIWRKVLIQSMLRDESVVQHDFYEQHGCRCESWTQLRYSCFLLVSRKWFEYLMGLIIVINAITVGYEIQSSLTHVSPWMSWIDFAFVMIYLAELTVRFLAFGKKCLCDPWCILDMILISIGIVSLFTSSTGVEVQEMQTFMVVRTFRLLRLIRALRLLKQFRTVWRLVSGLLTSANAMLSTLVLVMLTLYIAACLGIEVITKDSTLSQADETSGIVSQYFGSLFSTLLTLSSFVTLDSVAPIYSPLIAQKPGLAFYFFFIVLFVSVALMNLVTAVLVEGALSHASADREVEKLDLREKLQKQMPRLLTIFGEIDKDGSGTLTMEEMSHVPIDIIPEELRSKTNISSMHDVFEMLDVDGGGELTREEFVDGLLNLFLHDVPATAVQTLRLLRSVDNKLVTLVDQVHQLRHPGGRPPRHHSIVSSRSSSTDLFLGSASLDRNSVERWWRFLWQRSVHSRSILQILGAMPVPHAAGLGPPPVVSGSLQPSQGRQLDKEGEPSWDQLRLSLRHIYNEQVACLAKFDVFLQAAENPIVTADGADVPPPGSDAPEAPFWHLPSVGWRTTDSSHRDAPGDQESVQRYEFSNEAVEPTSCAPVEQPMTERVTAESKAPTGSKVSAPKGYSVGRSMMWREMLTGASHSLAADFSHHLDGKKFQCIRRCCLRVVSKKWFDYMMGLIIFANAISVGYEIQASLTQVESWMYWLDFVFVIIYLVELIIRLLAFGRKCFKDPWCILDMVLVSMGVFSLFTEHVGEKVQELESLLVVRSLRLLRLIRALRLLKQFRTVWRLVNGLLTSANAMVSTLVLVVLSLYIAACLGIEIITKDSDLTSRAETASIVSQHFGSLSSTLLTLTAFVTVDSISPIYGPLIASKPGLAGYFFFIVLFVSIALMNLVTAVLVEGALANASADKEMERMDLREKLRSALPRLSQIFDEIDKDNSGTLTMDEMAMVPVDIIPEELRSKSRVSSMQDLGVGSSEVWS</sequence>
<dbReference type="PROSITE" id="PS00018">
    <property type="entry name" value="EF_HAND_1"/>
    <property type="match status" value="3"/>
</dbReference>
<accession>A0A1Q9E3V2</accession>
<keyword evidence="8" id="KW-0851">Voltage-gated channel</keyword>
<dbReference type="GO" id="GO:0005891">
    <property type="term" value="C:voltage-gated calcium channel complex"/>
    <property type="evidence" value="ECO:0007669"/>
    <property type="project" value="TreeGrafter"/>
</dbReference>
<name>A0A1Q9E3V2_SYMMI</name>
<organism evidence="17 18">
    <name type="scientific">Symbiodinium microadriaticum</name>
    <name type="common">Dinoflagellate</name>
    <name type="synonym">Zooxanthella microadriatica</name>
    <dbReference type="NCBI Taxonomy" id="2951"/>
    <lineage>
        <taxon>Eukaryota</taxon>
        <taxon>Sar</taxon>
        <taxon>Alveolata</taxon>
        <taxon>Dinophyceae</taxon>
        <taxon>Suessiales</taxon>
        <taxon>Symbiodiniaceae</taxon>
        <taxon>Symbiodinium</taxon>
    </lineage>
</organism>
<evidence type="ECO:0000256" key="3">
    <source>
        <dbReference type="ARBA" id="ARBA00022553"/>
    </source>
</evidence>
<evidence type="ECO:0000256" key="5">
    <source>
        <dbReference type="ARBA" id="ARBA00022673"/>
    </source>
</evidence>
<dbReference type="Gene3D" id="1.20.120.350">
    <property type="entry name" value="Voltage-gated potassium channels. Chain C"/>
    <property type="match status" value="2"/>
</dbReference>
<evidence type="ECO:0000256" key="9">
    <source>
        <dbReference type="ARBA" id="ARBA00022989"/>
    </source>
</evidence>
<evidence type="ECO:0000256" key="13">
    <source>
        <dbReference type="ARBA" id="ARBA00023303"/>
    </source>
</evidence>
<feature type="transmembrane region" description="Helical" evidence="15">
    <location>
        <begin position="1438"/>
        <end position="1456"/>
    </location>
</feature>
<keyword evidence="13 17" id="KW-0407">Ion channel</keyword>
<feature type="region of interest" description="Disordered" evidence="14">
    <location>
        <begin position="1248"/>
        <end position="1267"/>
    </location>
</feature>
<keyword evidence="3" id="KW-0597">Phosphoprotein</keyword>
<dbReference type="InterPro" id="IPR005821">
    <property type="entry name" value="Ion_trans_dom"/>
</dbReference>
<dbReference type="InterPro" id="IPR011992">
    <property type="entry name" value="EF-hand-dom_pair"/>
</dbReference>
<dbReference type="InterPro" id="IPR050599">
    <property type="entry name" value="VDCC_alpha-1_subunit"/>
</dbReference>
<evidence type="ECO:0000256" key="2">
    <source>
        <dbReference type="ARBA" id="ARBA00022448"/>
    </source>
</evidence>
<keyword evidence="5" id="KW-0107">Calcium channel</keyword>
<evidence type="ECO:0000259" key="16">
    <source>
        <dbReference type="PROSITE" id="PS50222"/>
    </source>
</evidence>
<comment type="caution">
    <text evidence="17">The sequence shown here is derived from an EMBL/GenBank/DDBJ whole genome shotgun (WGS) entry which is preliminary data.</text>
</comment>